<dbReference type="InterPro" id="IPR037143">
    <property type="entry name" value="4-PPantetheinyl_Trfase_dom_sf"/>
</dbReference>
<dbReference type="GO" id="GO:0016740">
    <property type="term" value="F:transferase activity"/>
    <property type="evidence" value="ECO:0007669"/>
    <property type="project" value="UniProtKB-KW"/>
</dbReference>
<dbReference type="EMBL" id="PSVT01000070">
    <property type="protein sequence ID" value="PPH70951.1"/>
    <property type="molecule type" value="Genomic_DNA"/>
</dbReference>
<keyword evidence="2 4" id="KW-0808">Transferase</keyword>
<dbReference type="Gene3D" id="3.90.470.20">
    <property type="entry name" value="4'-phosphopantetheinyl transferase domain"/>
    <property type="match status" value="2"/>
</dbReference>
<dbReference type="KEGG" id="rry:C1O28_01725"/>
<evidence type="ECO:0000256" key="1">
    <source>
        <dbReference type="ARBA" id="ARBA00010990"/>
    </source>
</evidence>
<dbReference type="Pfam" id="PF01648">
    <property type="entry name" value="ACPS"/>
    <property type="match status" value="1"/>
</dbReference>
<dbReference type="EMBL" id="PSUL01000062">
    <property type="protein sequence ID" value="PPF09715.1"/>
    <property type="molecule type" value="Genomic_DNA"/>
</dbReference>
<organism evidence="4 6">
    <name type="scientific">Rathayibacter rathayi</name>
    <name type="common">Corynebacterium rathayi</name>
    <dbReference type="NCBI Taxonomy" id="33887"/>
    <lineage>
        <taxon>Bacteria</taxon>
        <taxon>Bacillati</taxon>
        <taxon>Actinomycetota</taxon>
        <taxon>Actinomycetes</taxon>
        <taxon>Micrococcales</taxon>
        <taxon>Microbacteriaceae</taxon>
        <taxon>Rathayibacter</taxon>
    </lineage>
</organism>
<accession>A0ABD6W5C6</accession>
<dbReference type="InterPro" id="IPR050559">
    <property type="entry name" value="P-Pant_transferase_sf"/>
</dbReference>
<dbReference type="Proteomes" id="UP000237881">
    <property type="component" value="Unassembled WGS sequence"/>
</dbReference>
<evidence type="ECO:0000313" key="6">
    <source>
        <dbReference type="Proteomes" id="UP000237881"/>
    </source>
</evidence>
<dbReference type="InterPro" id="IPR008278">
    <property type="entry name" value="4-PPantetheinyl_Trfase_dom"/>
</dbReference>
<evidence type="ECO:0000313" key="4">
    <source>
        <dbReference type="EMBL" id="PPF09715.1"/>
    </source>
</evidence>
<dbReference type="Proteomes" id="UP000239698">
    <property type="component" value="Unassembled WGS sequence"/>
</dbReference>
<reference evidence="6 7" key="1">
    <citation type="submission" date="2018-02" db="EMBL/GenBank/DDBJ databases">
        <title>Bacteriophage NCPPB3778 and a type I-E CRISPR drive the evolution of the US Biological Select Agent, Rathayibacter toxicus.</title>
        <authorList>
            <person name="Davis E.W.II."/>
            <person name="Tabima J.F."/>
            <person name="Weisberg A.J."/>
            <person name="Lopes L.D."/>
            <person name="Wiseman M.S."/>
            <person name="Wiseman M.S."/>
            <person name="Pupko T."/>
            <person name="Belcher M.S."/>
            <person name="Sechler A.J."/>
            <person name="Tancos M.A."/>
            <person name="Schroeder B.K."/>
            <person name="Murray T.D."/>
            <person name="Luster D.G."/>
            <person name="Schneider W.L."/>
            <person name="Rogers E."/>
            <person name="Andreote F.D."/>
            <person name="Grunwald N.J."/>
            <person name="Putnam M.L."/>
            <person name="Chang J.H."/>
        </authorList>
    </citation>
    <scope>NUCLEOTIDE SEQUENCE [LARGE SCALE GENOMIC DNA]</scope>
    <source>
        <strain evidence="5 7">AY1D6</strain>
        <strain evidence="4 6">AY1I9</strain>
    </source>
</reference>
<keyword evidence="5" id="KW-0378">Hydrolase</keyword>
<comment type="similarity">
    <text evidence="1">Belongs to the P-Pant transferase superfamily. Gsp/Sfp/HetI/AcpT family.</text>
</comment>
<gene>
    <name evidence="4" type="ORF">C5C04_14435</name>
    <name evidence="5" type="ORF">C5C40_15760</name>
</gene>
<dbReference type="PANTHER" id="PTHR12215">
    <property type="entry name" value="PHOSPHOPANTETHEINE TRANSFERASE"/>
    <property type="match status" value="1"/>
</dbReference>
<keyword evidence="7" id="KW-1185">Reference proteome</keyword>
<protein>
    <submittedName>
        <fullName evidence="4">4-phosphopantetheinyl transferase</fullName>
    </submittedName>
</protein>
<evidence type="ECO:0000259" key="3">
    <source>
        <dbReference type="Pfam" id="PF01648"/>
    </source>
</evidence>
<evidence type="ECO:0000313" key="5">
    <source>
        <dbReference type="EMBL" id="PPH70951.1"/>
    </source>
</evidence>
<dbReference type="GO" id="GO:0016787">
    <property type="term" value="F:hydrolase activity"/>
    <property type="evidence" value="ECO:0007669"/>
    <property type="project" value="UniProtKB-KW"/>
</dbReference>
<evidence type="ECO:0000256" key="2">
    <source>
        <dbReference type="ARBA" id="ARBA00022679"/>
    </source>
</evidence>
<proteinExistence type="inferred from homology"/>
<dbReference type="SUPFAM" id="SSF56214">
    <property type="entry name" value="4'-phosphopantetheinyl transferase"/>
    <property type="match status" value="2"/>
</dbReference>
<dbReference type="AlphaFoldDB" id="A0ABD6W5C6"/>
<comment type="caution">
    <text evidence="4">The sequence shown here is derived from an EMBL/GenBank/DDBJ whole genome shotgun (WGS) entry which is preliminary data.</text>
</comment>
<name>A0ABD6W5C6_RATRA</name>
<evidence type="ECO:0000313" key="7">
    <source>
        <dbReference type="Proteomes" id="UP000239698"/>
    </source>
</evidence>
<dbReference type="PANTHER" id="PTHR12215:SF10">
    <property type="entry name" value="L-AMINOADIPATE-SEMIALDEHYDE DEHYDROGENASE-PHOSPHOPANTETHEINYL TRANSFERASE"/>
    <property type="match status" value="1"/>
</dbReference>
<sequence>MPAHFAPLFDGEVRVWQQAVRGASAEDRALLDRVETERAARYLRASDRDRFVTAAVTLRRAVAAVTGLAAAEVVVDRTCVGCGRPHGKTRLKTLGIEASLSHAGEVVAVALTTIGPVGVDVERVAEIDFARLDEQITAPGELASASRLEVFQRWTRKEAVLKAVGTGRTPPWQRFGSAWRKAGTLYSLALARPTSPCATWTSRTDMSALSRSSAWLRQS</sequence>
<feature type="domain" description="4'-phosphopantetheinyl transferase" evidence="3">
    <location>
        <begin position="116"/>
        <end position="184"/>
    </location>
</feature>